<dbReference type="InterPro" id="IPR013433">
    <property type="entry name" value="PHA_gran_rgn"/>
</dbReference>
<dbReference type="Proteomes" id="UP000477680">
    <property type="component" value="Chromosome"/>
</dbReference>
<evidence type="ECO:0000313" key="1">
    <source>
        <dbReference type="EMBL" id="QIB67575.1"/>
    </source>
</evidence>
<protein>
    <submittedName>
        <fullName evidence="1">Polyhydroxyalkanoic acid synthase</fullName>
    </submittedName>
</protein>
<evidence type="ECO:0000313" key="2">
    <source>
        <dbReference type="Proteomes" id="UP000477680"/>
    </source>
</evidence>
<name>A0A6C0UA24_9GAMM</name>
<gene>
    <name evidence="1" type="ORF">G3T16_07230</name>
</gene>
<dbReference type="AlphaFoldDB" id="A0A6C0UA24"/>
<reference evidence="1 2" key="1">
    <citation type="submission" date="2020-02" db="EMBL/GenBank/DDBJ databases">
        <title>Genome sequencing for Kineobactrum sp. M2.</title>
        <authorList>
            <person name="Park S.-J."/>
        </authorList>
    </citation>
    <scope>NUCLEOTIDE SEQUENCE [LARGE SCALE GENOMIC DNA]</scope>
    <source>
        <strain evidence="1 2">M2</strain>
    </source>
</reference>
<proteinExistence type="predicted"/>
<sequence>MPVEELREAARQLAAKLERKHGVRSSWQGDNLRIRGSGVDGELSFGDGVVDISVQLGLLASAFRKPLQAEVQRYLDEMVS</sequence>
<dbReference type="NCBIfam" id="TIGR02610">
    <property type="entry name" value="PHA_gran_rgn"/>
    <property type="match status" value="1"/>
</dbReference>
<dbReference type="KEGG" id="kim:G3T16_07230"/>
<dbReference type="EMBL" id="CP048711">
    <property type="protein sequence ID" value="QIB67575.1"/>
    <property type="molecule type" value="Genomic_DNA"/>
</dbReference>
<organism evidence="1 2">
    <name type="scientific">Kineobactrum salinum</name>
    <dbReference type="NCBI Taxonomy" id="2708301"/>
    <lineage>
        <taxon>Bacteria</taxon>
        <taxon>Pseudomonadati</taxon>
        <taxon>Pseudomonadota</taxon>
        <taxon>Gammaproteobacteria</taxon>
        <taxon>Cellvibrionales</taxon>
        <taxon>Halieaceae</taxon>
        <taxon>Kineobactrum</taxon>
    </lineage>
</organism>
<accession>A0A6C0UA24</accession>
<keyword evidence="2" id="KW-1185">Reference proteome</keyword>
<dbReference type="Pfam" id="PF09650">
    <property type="entry name" value="PHA_gran_rgn"/>
    <property type="match status" value="1"/>
</dbReference>